<name>A0ABX6HCP7_9PSED</name>
<dbReference type="Proteomes" id="UP000464644">
    <property type="component" value="Chromosome"/>
</dbReference>
<gene>
    <name evidence="1" type="ORF">N015_13430</name>
</gene>
<organism evidence="1 2">
    <name type="scientific">Pseudomonas asturiensis</name>
    <dbReference type="NCBI Taxonomy" id="1190415"/>
    <lineage>
        <taxon>Bacteria</taxon>
        <taxon>Pseudomonadati</taxon>
        <taxon>Pseudomonadota</taxon>
        <taxon>Gammaproteobacteria</taxon>
        <taxon>Pseudomonadales</taxon>
        <taxon>Pseudomonadaceae</taxon>
        <taxon>Pseudomonas</taxon>
    </lineage>
</organism>
<protein>
    <submittedName>
        <fullName evidence="1">Uncharacterized protein</fullName>
    </submittedName>
</protein>
<dbReference type="EMBL" id="CP047265">
    <property type="protein sequence ID" value="QHF03356.1"/>
    <property type="molecule type" value="Genomic_DNA"/>
</dbReference>
<reference evidence="1 2" key="1">
    <citation type="journal article" date="2014" name="Genome Announc.">
        <title>Draft Genome Sequences of a Phylogenetically Diverse Suite of Pseudomonas syringae Strains from Multiple Source Populations.</title>
        <authorList>
            <person name="Baltrus D.A."/>
            <person name="Yourstone S."/>
            <person name="Lind A."/>
            <person name="Guilbaud C."/>
            <person name="Sands D.C."/>
            <person name="Jones C.D."/>
            <person name="Morris C.E."/>
            <person name="Dangl J.L."/>
        </authorList>
    </citation>
    <scope>NUCLEOTIDE SEQUENCE [LARGE SCALE GENOMIC DNA]</scope>
    <source>
        <strain evidence="1 2">CC1524</strain>
    </source>
</reference>
<sequence>MYYLITPRRRLGVALTPKELRSAEPVRGDIHMSELHNEILGRTTISAWLFKTSPHMDDLLPNLLDAQVTGMGHQGMNITGVEQIGDVLYSQSWWCRLE</sequence>
<accession>A0ABX6HCP7</accession>
<evidence type="ECO:0000313" key="1">
    <source>
        <dbReference type="EMBL" id="QHF03356.1"/>
    </source>
</evidence>
<evidence type="ECO:0000313" key="2">
    <source>
        <dbReference type="Proteomes" id="UP000464644"/>
    </source>
</evidence>
<keyword evidence="2" id="KW-1185">Reference proteome</keyword>
<proteinExistence type="predicted"/>
<dbReference type="RefSeq" id="WP_024685883.1">
    <property type="nucleotide sequence ID" value="NZ_CP047265.1"/>
</dbReference>